<name>A0ABT1WB00_9PROT</name>
<accession>A0ABT1WB00</accession>
<dbReference type="RefSeq" id="WP_422865563.1">
    <property type="nucleotide sequence ID" value="NZ_JAMSKV010000022.1"/>
</dbReference>
<dbReference type="Proteomes" id="UP001524587">
    <property type="component" value="Unassembled WGS sequence"/>
</dbReference>
<evidence type="ECO:0000313" key="2">
    <source>
        <dbReference type="Proteomes" id="UP001524587"/>
    </source>
</evidence>
<sequence>MPASLFLDDRAGQRIERSLTANESALPDLHPTLSPEHKTVVRKYVGRRPPSSV</sequence>
<keyword evidence="2" id="KW-1185">Reference proteome</keyword>
<organism evidence="1 2">
    <name type="scientific">Endosaccharibacter trunci</name>
    <dbReference type="NCBI Taxonomy" id="2812733"/>
    <lineage>
        <taxon>Bacteria</taxon>
        <taxon>Pseudomonadati</taxon>
        <taxon>Pseudomonadota</taxon>
        <taxon>Alphaproteobacteria</taxon>
        <taxon>Acetobacterales</taxon>
        <taxon>Acetobacteraceae</taxon>
        <taxon>Endosaccharibacter</taxon>
    </lineage>
</organism>
<evidence type="ECO:0000313" key="1">
    <source>
        <dbReference type="EMBL" id="MCQ8280075.1"/>
    </source>
</evidence>
<dbReference type="EMBL" id="JAMSKV010000022">
    <property type="protein sequence ID" value="MCQ8280075.1"/>
    <property type="molecule type" value="Genomic_DNA"/>
</dbReference>
<protein>
    <submittedName>
        <fullName evidence="1">Uncharacterized protein</fullName>
    </submittedName>
</protein>
<reference evidence="1 2" key="1">
    <citation type="submission" date="2022-06" db="EMBL/GenBank/DDBJ databases">
        <title>Endosaccharibacter gen. nov., sp. nov., endophytic bacteria isolated from sugarcane.</title>
        <authorList>
            <person name="Pitiwittayakul N."/>
            <person name="Yukphan P."/>
            <person name="Charoenyingcharoen P."/>
            <person name="Tanasupawat S."/>
        </authorList>
    </citation>
    <scope>NUCLEOTIDE SEQUENCE [LARGE SCALE GENOMIC DNA]</scope>
    <source>
        <strain evidence="1 2">KSS8</strain>
    </source>
</reference>
<gene>
    <name evidence="1" type="ORF">NFI95_16660</name>
</gene>
<proteinExistence type="predicted"/>
<comment type="caution">
    <text evidence="1">The sequence shown here is derived from an EMBL/GenBank/DDBJ whole genome shotgun (WGS) entry which is preliminary data.</text>
</comment>